<feature type="region of interest" description="Disordered" evidence="1">
    <location>
        <begin position="32"/>
        <end position="54"/>
    </location>
</feature>
<evidence type="ECO:0000313" key="3">
    <source>
        <dbReference type="EMBL" id="GAA3392674.1"/>
    </source>
</evidence>
<evidence type="ECO:0000259" key="2">
    <source>
        <dbReference type="Pfam" id="PF13845"/>
    </source>
</evidence>
<dbReference type="InterPro" id="IPR026004">
    <property type="entry name" value="Septum_form"/>
</dbReference>
<sequence length="280" mass="29327">MEVSLVRRPQRSVVVALAFGLALVGAGCSGEPDARPSRSASASPSASSASSPGVGVGPYRAGDCLAADGRYEVRTVECGRPHLYEVMRSAALPSGATYPPDLTTVEAACERQLPGYLGSPDAYASRLTAREYGPTRAQWDRGERWYACLLGERGPDDSAVDQTASLAGVLEGGLGAYRKCLTAAPLDEPSRTVPCTEPHRSEAVSAIDFGGRPGAVPPQDASVRGAVDRCDQVVRRYLGGTRPGVRTSATAASAEAWQRGLTMVVCYAVSDRTVRGPLGR</sequence>
<organism evidence="3 4">
    <name type="scientific">Cryptosporangium minutisporangium</name>
    <dbReference type="NCBI Taxonomy" id="113569"/>
    <lineage>
        <taxon>Bacteria</taxon>
        <taxon>Bacillati</taxon>
        <taxon>Actinomycetota</taxon>
        <taxon>Actinomycetes</taxon>
        <taxon>Cryptosporangiales</taxon>
        <taxon>Cryptosporangiaceae</taxon>
        <taxon>Cryptosporangium</taxon>
    </lineage>
</organism>
<feature type="compositionally biased region" description="Low complexity" evidence="1">
    <location>
        <begin position="37"/>
        <end position="52"/>
    </location>
</feature>
<accession>A0ABP6T4Y3</accession>
<dbReference type="PROSITE" id="PS51257">
    <property type="entry name" value="PROKAR_LIPOPROTEIN"/>
    <property type="match status" value="1"/>
</dbReference>
<protein>
    <recommendedName>
        <fullName evidence="2">Septum formation-related domain-containing protein</fullName>
    </recommendedName>
</protein>
<proteinExistence type="predicted"/>
<feature type="domain" description="Septum formation-related" evidence="2">
    <location>
        <begin position="61"/>
        <end position="266"/>
    </location>
</feature>
<comment type="caution">
    <text evidence="3">The sequence shown here is derived from an EMBL/GenBank/DDBJ whole genome shotgun (WGS) entry which is preliminary data.</text>
</comment>
<reference evidence="4" key="1">
    <citation type="journal article" date="2019" name="Int. J. Syst. Evol. Microbiol.">
        <title>The Global Catalogue of Microorganisms (GCM) 10K type strain sequencing project: providing services to taxonomists for standard genome sequencing and annotation.</title>
        <authorList>
            <consortium name="The Broad Institute Genomics Platform"/>
            <consortium name="The Broad Institute Genome Sequencing Center for Infectious Disease"/>
            <person name="Wu L."/>
            <person name="Ma J."/>
        </authorList>
    </citation>
    <scope>NUCLEOTIDE SEQUENCE [LARGE SCALE GENOMIC DNA]</scope>
    <source>
        <strain evidence="4">JCM 9458</strain>
    </source>
</reference>
<name>A0ABP6T4Y3_9ACTN</name>
<keyword evidence="4" id="KW-1185">Reference proteome</keyword>
<dbReference type="RefSeq" id="WP_345731152.1">
    <property type="nucleotide sequence ID" value="NZ_BAAAYN010000038.1"/>
</dbReference>
<dbReference type="Proteomes" id="UP001501676">
    <property type="component" value="Unassembled WGS sequence"/>
</dbReference>
<evidence type="ECO:0000313" key="4">
    <source>
        <dbReference type="Proteomes" id="UP001501676"/>
    </source>
</evidence>
<evidence type="ECO:0000256" key="1">
    <source>
        <dbReference type="SAM" id="MobiDB-lite"/>
    </source>
</evidence>
<dbReference type="Pfam" id="PF13845">
    <property type="entry name" value="Septum_form"/>
    <property type="match status" value="1"/>
</dbReference>
<dbReference type="EMBL" id="BAAAYN010000038">
    <property type="protein sequence ID" value="GAA3392674.1"/>
    <property type="molecule type" value="Genomic_DNA"/>
</dbReference>
<gene>
    <name evidence="3" type="ORF">GCM10020369_55310</name>
</gene>